<name>A0ACB8P8K7_CITSI</name>
<proteinExistence type="predicted"/>
<reference evidence="2" key="1">
    <citation type="journal article" date="2023" name="Hortic. Res.">
        <title>A chromosome-level phased genome enabling allele-level studies in sweet orange: a case study on citrus Huanglongbing tolerance.</title>
        <authorList>
            <person name="Wu B."/>
            <person name="Yu Q."/>
            <person name="Deng Z."/>
            <person name="Duan Y."/>
            <person name="Luo F."/>
            <person name="Gmitter F. Jr."/>
        </authorList>
    </citation>
    <scope>NUCLEOTIDE SEQUENCE [LARGE SCALE GENOMIC DNA]</scope>
    <source>
        <strain evidence="2">cv. Valencia</strain>
    </source>
</reference>
<evidence type="ECO:0000313" key="2">
    <source>
        <dbReference type="Proteomes" id="UP000829398"/>
    </source>
</evidence>
<dbReference type="EMBL" id="CM039170">
    <property type="protein sequence ID" value="KAH9806484.1"/>
    <property type="molecule type" value="Genomic_DNA"/>
</dbReference>
<comment type="caution">
    <text evidence="1">The sequence shown here is derived from an EMBL/GenBank/DDBJ whole genome shotgun (WGS) entry which is preliminary data.</text>
</comment>
<dbReference type="Proteomes" id="UP000829398">
    <property type="component" value="Chromosome 1"/>
</dbReference>
<accession>A0ACB8P8K7</accession>
<evidence type="ECO:0000313" key="1">
    <source>
        <dbReference type="EMBL" id="KAH9806484.1"/>
    </source>
</evidence>
<gene>
    <name evidence="1" type="ORF">KPL71_002780</name>
</gene>
<keyword evidence="2" id="KW-1185">Reference proteome</keyword>
<protein>
    <submittedName>
        <fullName evidence="1">Uncharacterized protein</fullName>
    </submittedName>
</protein>
<organism evidence="1 2">
    <name type="scientific">Citrus sinensis</name>
    <name type="common">Sweet orange</name>
    <name type="synonym">Citrus aurantium var. sinensis</name>
    <dbReference type="NCBI Taxonomy" id="2711"/>
    <lineage>
        <taxon>Eukaryota</taxon>
        <taxon>Viridiplantae</taxon>
        <taxon>Streptophyta</taxon>
        <taxon>Embryophyta</taxon>
        <taxon>Tracheophyta</taxon>
        <taxon>Spermatophyta</taxon>
        <taxon>Magnoliopsida</taxon>
        <taxon>eudicotyledons</taxon>
        <taxon>Gunneridae</taxon>
        <taxon>Pentapetalae</taxon>
        <taxon>rosids</taxon>
        <taxon>malvids</taxon>
        <taxon>Sapindales</taxon>
        <taxon>Rutaceae</taxon>
        <taxon>Aurantioideae</taxon>
        <taxon>Citrus</taxon>
    </lineage>
</organism>
<sequence length="2042" mass="232079">MACKTMILFLLLLFCLPLNLHCTSSTSWIKGGYWTSRSELPVSQINSGLFTHLTCAFAYLNSSTFTLYINSTYEKSFSSFTNTVKRKNPSVVTLLSIWGGTAIFSSMVNQSSNRKSFIKSSIETARLYGFQGLDLSGVLPSKSTNMTNLGILFDEWRAEVTSEARNSGNSQLLLVMKSHQLPAIDSVTYPIDSMLRNLDWVHVRAYDYYLPSRDNFTGAHSALYSSSSWFNTNDSIREWLKTGFQAKKLVLGLPYHGYAWQLVNPNENAVGAPAAGRAITMDGSMGYKSIKAFIRDYGYGVASLYNDSYDVNFFSSGTNWINFDGAEAITAKVSFAKEKGLLGYNAFQLSNDDKWELSLAAQGQGQDQKNKARLLVIILVTVATIIFLLSIMICYLQRRRRLLKPGGLVVTARRSISKLKHKISTIENLNYDANSLRVFTFTAIQETTDNFSSENKLGEGGYGPVYKGRLPNGQEMAVKRLSRTSHQGLEEFENEVKLTARLQHVNLLPVLGICTQREEKMLIYDYMPNKSLDFYIFDLRRRYLLDWRTRVHIIEGITQGLLYLQEYSNLTIVHRDLKASNILLDYEMNPKISDFGMARAFTKDECEANTGRIVGTYGYVPPEYVRKGIYSMKYDVYSYGVLLLQILGGKRTSCYYGPNESLNLLEYAYGLWKNGEGMEFIDSSLDDSSSAWKLMRCMQVALLCVQENAADRPTMLEILVMLKSETADIKTPKKPAFSVKKDNDEISECMLEANIYSVDDATITQPVIGLLSNVKSHTKHERSDSEAPASLSGFLDWIVFLVFLLIKIWLESALEEEDPEASTGSVIDDKKRQIQNRAHSTLILSLGDSILREISEEKTTLGIWNKVETPCMKKSLAHRLFLKKRLYTFSMREGVTIQDHIDTFNKIILDPEMVENVKICDEDKAFFLLSSLPKSYEGFVDTMLYGRTTLTLEDVKASLSSKEIQKNNELETSNDKKKKKRKCFYCRKEEHYIRDCFEKKKKESQEKSGDAAVASDDGSDGYQSYLWPQTAILKIKMFDGTIRSLHEVRHTPRLKRNLISLGMLDSSGYFFKSKSGGLEIRKGTEIVMKGVKEKGLYVLQGSSVSVQEGISAVSKEDRTKLWHLRLGHISIKGLLELSKQGLLGGDRIQQLEFCENCIFGKSHRSKFHKGEHMSKQVLDYAHTDLWGPAQVPSLSGGRYFMSLIDDYSRNIKMFDGTIRSLHEVRHTPRLKRNLISLGMLDSSGYFFKSKSGGLEIRKGTEIVMKGVKEKGLYVLQGSSVSVQEGISAVSKEDRTKLWHLRLGHISIKGLLELSKQGLLGGDRIQQLEFCENCIFGKSHRSKFHKGEHMSKQVLDYAHTDLWGPAQVPSLSGGRYFMSLIDDYSRNVWIYILKTKDQALEWIYILKTKDQALEKFKVWKSLVENQSGFKLKCLRINNDLEFCSKEFEEYCQKHGIKRHKTVRVTPQQNGLAERMNKTLVDKTRFFVGYPDGVKGYKIWCKEQGKCIVSRDVVFHESALLKESTEYNTGLQDNSAVNRQSGTSKVKVELLTDKGSEKETAFDDERATTESEEHDVSELPQADLQSYQLARDRVRKEVRAPVRYGYADLIAYTLLCADELTIEEPANFSEAMESVHCDKWLKAMQDEMESLQRNQTWTLIPNPGNKRLISCKWIFKRNEGIPDVEPPKYKARLVARGFTQREGVDFNEIFSPVVKHSSIRILLAMVALLDLELEQMDVKTAFLHGNLEEQILMVQPEGFECKDQGGVAYLLLYVDDMLIASKYKSEIKRLKNMLKAEFEINDLGNAKRILGMDIIRDRSAGTLFLSQEKYIKKVLERSDIAHAVSVVSRYLSCPGKVHWNAVKWIMRYLKGSSTCGLLYGKTKSDKIEVMKFVDSDFAGDLDRRKSTSGYMFVLNSYLISWKSSLQTVVALSSTEAEFIATTEAVKEATWLKGLLNELWLNQKTVQVFCDNQSAIHLVKNQMYHERTKHIDVKLQFIRDEVEKGTVVVSKIHTSMNPADALIKSLPTAKFEFCVNQMGIWLKSN</sequence>